<comment type="caution">
    <text evidence="1">The sequence shown here is derived from an EMBL/GenBank/DDBJ whole genome shotgun (WGS) entry which is preliminary data.</text>
</comment>
<sequence length="335" mass="36461">MHSGQPSLVTPSPMTQLLEQLALDDLPHTTPSKASLDSSTNTLTEEPGLFLSSPTRIDFPSLLSNSRDSTLMAESVASSSRQSREGSCIIPAGPVRDDPITNYPRSLHMSASSPALRRGTSILRSPSYTDQSPPASSNTSSPPSPTSPGTPSVKFAPLPEIERSKKRKHSHRLGVAARSQMLARRKQMMRDNEDPDRPPKHLWGSDDDDDDGEDPLITLGNMVKLASIGIWRKVASKDRKIRPGMQERSNSDSVLEVTRAVTYADDEDANEALFDRLATDTSDDKPSLPQIDTLTKAVDDGMESHCRCFSSSSSDTPTARSILCHFPLFLPTPAP</sequence>
<organism evidence="1 2">
    <name type="scientific">Thelephora ganbajun</name>
    <name type="common">Ganba fungus</name>
    <dbReference type="NCBI Taxonomy" id="370292"/>
    <lineage>
        <taxon>Eukaryota</taxon>
        <taxon>Fungi</taxon>
        <taxon>Dikarya</taxon>
        <taxon>Basidiomycota</taxon>
        <taxon>Agaricomycotina</taxon>
        <taxon>Agaricomycetes</taxon>
        <taxon>Thelephorales</taxon>
        <taxon>Thelephoraceae</taxon>
        <taxon>Thelephora</taxon>
    </lineage>
</organism>
<name>A0ACB6ZUU4_THEGA</name>
<reference evidence="1" key="2">
    <citation type="journal article" date="2020" name="Nat. Commun.">
        <title>Large-scale genome sequencing of mycorrhizal fungi provides insights into the early evolution of symbiotic traits.</title>
        <authorList>
            <person name="Miyauchi S."/>
            <person name="Kiss E."/>
            <person name="Kuo A."/>
            <person name="Drula E."/>
            <person name="Kohler A."/>
            <person name="Sanchez-Garcia M."/>
            <person name="Morin E."/>
            <person name="Andreopoulos B."/>
            <person name="Barry K.W."/>
            <person name="Bonito G."/>
            <person name="Buee M."/>
            <person name="Carver A."/>
            <person name="Chen C."/>
            <person name="Cichocki N."/>
            <person name="Clum A."/>
            <person name="Culley D."/>
            <person name="Crous P.W."/>
            <person name="Fauchery L."/>
            <person name="Girlanda M."/>
            <person name="Hayes R.D."/>
            <person name="Keri Z."/>
            <person name="LaButti K."/>
            <person name="Lipzen A."/>
            <person name="Lombard V."/>
            <person name="Magnuson J."/>
            <person name="Maillard F."/>
            <person name="Murat C."/>
            <person name="Nolan M."/>
            <person name="Ohm R.A."/>
            <person name="Pangilinan J."/>
            <person name="Pereira M.F."/>
            <person name="Perotto S."/>
            <person name="Peter M."/>
            <person name="Pfister S."/>
            <person name="Riley R."/>
            <person name="Sitrit Y."/>
            <person name="Stielow J.B."/>
            <person name="Szollosi G."/>
            <person name="Zifcakova L."/>
            <person name="Stursova M."/>
            <person name="Spatafora J.W."/>
            <person name="Tedersoo L."/>
            <person name="Vaario L.M."/>
            <person name="Yamada A."/>
            <person name="Yan M."/>
            <person name="Wang P."/>
            <person name="Xu J."/>
            <person name="Bruns T."/>
            <person name="Baldrian P."/>
            <person name="Vilgalys R."/>
            <person name="Dunand C."/>
            <person name="Henrissat B."/>
            <person name="Grigoriev I.V."/>
            <person name="Hibbett D."/>
            <person name="Nagy L.G."/>
            <person name="Martin F.M."/>
        </authorList>
    </citation>
    <scope>NUCLEOTIDE SEQUENCE</scope>
    <source>
        <strain evidence="1">P2</strain>
    </source>
</reference>
<protein>
    <submittedName>
        <fullName evidence="1">Uncharacterized protein</fullName>
    </submittedName>
</protein>
<keyword evidence="2" id="KW-1185">Reference proteome</keyword>
<gene>
    <name evidence="1" type="ORF">BDM02DRAFT_2389943</name>
</gene>
<proteinExistence type="predicted"/>
<accession>A0ACB6ZUU4</accession>
<evidence type="ECO:0000313" key="2">
    <source>
        <dbReference type="Proteomes" id="UP000886501"/>
    </source>
</evidence>
<evidence type="ECO:0000313" key="1">
    <source>
        <dbReference type="EMBL" id="KAF9652891.1"/>
    </source>
</evidence>
<reference evidence="1" key="1">
    <citation type="submission" date="2019-10" db="EMBL/GenBank/DDBJ databases">
        <authorList>
            <consortium name="DOE Joint Genome Institute"/>
            <person name="Kuo A."/>
            <person name="Miyauchi S."/>
            <person name="Kiss E."/>
            <person name="Drula E."/>
            <person name="Kohler A."/>
            <person name="Sanchez-Garcia M."/>
            <person name="Andreopoulos B."/>
            <person name="Barry K.W."/>
            <person name="Bonito G."/>
            <person name="Buee M."/>
            <person name="Carver A."/>
            <person name="Chen C."/>
            <person name="Cichocki N."/>
            <person name="Clum A."/>
            <person name="Culley D."/>
            <person name="Crous P.W."/>
            <person name="Fauchery L."/>
            <person name="Girlanda M."/>
            <person name="Hayes R."/>
            <person name="Keri Z."/>
            <person name="Labutti K."/>
            <person name="Lipzen A."/>
            <person name="Lombard V."/>
            <person name="Magnuson J."/>
            <person name="Maillard F."/>
            <person name="Morin E."/>
            <person name="Murat C."/>
            <person name="Nolan M."/>
            <person name="Ohm R."/>
            <person name="Pangilinan J."/>
            <person name="Pereira M."/>
            <person name="Perotto S."/>
            <person name="Peter M."/>
            <person name="Riley R."/>
            <person name="Sitrit Y."/>
            <person name="Stielow B."/>
            <person name="Szollosi G."/>
            <person name="Zifcakova L."/>
            <person name="Stursova M."/>
            <person name="Spatafora J.W."/>
            <person name="Tedersoo L."/>
            <person name="Vaario L.-M."/>
            <person name="Yamada A."/>
            <person name="Yan M."/>
            <person name="Wang P."/>
            <person name="Xu J."/>
            <person name="Bruns T."/>
            <person name="Baldrian P."/>
            <person name="Vilgalys R."/>
            <person name="Henrissat B."/>
            <person name="Grigoriev I.V."/>
            <person name="Hibbett D."/>
            <person name="Nagy L.G."/>
            <person name="Martin F.M."/>
        </authorList>
    </citation>
    <scope>NUCLEOTIDE SEQUENCE</scope>
    <source>
        <strain evidence="1">P2</strain>
    </source>
</reference>
<dbReference type="Proteomes" id="UP000886501">
    <property type="component" value="Unassembled WGS sequence"/>
</dbReference>
<dbReference type="EMBL" id="MU117966">
    <property type="protein sequence ID" value="KAF9652891.1"/>
    <property type="molecule type" value="Genomic_DNA"/>
</dbReference>